<dbReference type="Proteomes" id="UP000008637">
    <property type="component" value="Chromosome"/>
</dbReference>
<evidence type="ECO:0000313" key="2">
    <source>
        <dbReference type="Proteomes" id="UP000008637"/>
    </source>
</evidence>
<dbReference type="EMBL" id="FR773153">
    <property type="protein sequence ID" value="CBY92297.1"/>
    <property type="molecule type" value="Genomic_DNA"/>
</dbReference>
<dbReference type="OrthoDB" id="402053at2"/>
<sequence length="228" mass="25267">MSLPLTTKVALGSLASCSVVGGGILMGSNFFGKDQEKTSLSSLMKTKNPEKRLISRSVSGSDATWKVAWKRYLDSNSNAWALTIGTVKKDGNDEAPAAFLNKCAENSDALIENERDPLYSQVLSYCTRDTLIKDLISESGSRRFLDGTSGKDTAEWKAAWEAYKSKNTNKEDKQDKWSLSDWKDKHSQEEALDSFKNKCTEKSSINAYSQSSLVEDYGLVLDWCTIKA</sequence>
<name>E8ZGM6_MYCHL</name>
<protein>
    <submittedName>
        <fullName evidence="1">Uncharacterized protein</fullName>
    </submittedName>
</protein>
<gene>
    <name evidence="1" type="ordered locus">HF1_02890</name>
</gene>
<organism evidence="1 2">
    <name type="scientific">Mycoplasma haemofelis (strain Langford 1)</name>
    <name type="common">Haemobartonella felis</name>
    <dbReference type="NCBI Taxonomy" id="941640"/>
    <lineage>
        <taxon>Bacteria</taxon>
        <taxon>Bacillati</taxon>
        <taxon>Mycoplasmatota</taxon>
        <taxon>Mollicutes</taxon>
        <taxon>Mycoplasmataceae</taxon>
        <taxon>Mycoplasma</taxon>
    </lineage>
</organism>
<evidence type="ECO:0000313" key="1">
    <source>
        <dbReference type="EMBL" id="CBY92297.1"/>
    </source>
</evidence>
<accession>E8ZGM6</accession>
<proteinExistence type="predicted"/>
<dbReference type="AlphaFoldDB" id="E8ZGM6"/>
<dbReference type="KEGG" id="mha:HF1_02890"/>
<dbReference type="HOGENOM" id="CLU_098620_0_0_14"/>
<keyword evidence="2" id="KW-1185">Reference proteome</keyword>
<reference evidence="1 2" key="1">
    <citation type="journal article" date="2011" name="J. Bacteriol.">
        <title>Complete genome sequence of Mycoplasma haemofelis, a hemotropic mycoplasma.</title>
        <authorList>
            <person name="Barker E.N."/>
            <person name="Helps C.R."/>
            <person name="Peters I.R."/>
            <person name="Darby A.C."/>
            <person name="Radford A.D."/>
            <person name="Tasker S."/>
        </authorList>
    </citation>
    <scope>NUCLEOTIDE SEQUENCE [LARGE SCALE GENOMIC DNA]</scope>
    <source>
        <strain evidence="1 2">Langford 1</strain>
    </source>
</reference>